<keyword evidence="2 5" id="KW-0812">Transmembrane</keyword>
<dbReference type="Proteomes" id="UP000019141">
    <property type="component" value="Unassembled WGS sequence"/>
</dbReference>
<dbReference type="PROSITE" id="PS50929">
    <property type="entry name" value="ABC_TM1F"/>
    <property type="match status" value="1"/>
</dbReference>
<feature type="transmembrane region" description="Helical" evidence="5">
    <location>
        <begin position="48"/>
        <end position="68"/>
    </location>
</feature>
<feature type="domain" description="ABC transmembrane type-1" evidence="6">
    <location>
        <begin position="14"/>
        <end position="125"/>
    </location>
</feature>
<evidence type="ECO:0000259" key="6">
    <source>
        <dbReference type="PROSITE" id="PS50929"/>
    </source>
</evidence>
<dbReference type="Gene3D" id="1.20.1560.10">
    <property type="entry name" value="ABC transporter type 1, transmembrane domain"/>
    <property type="match status" value="1"/>
</dbReference>
<dbReference type="AlphaFoldDB" id="W4LWV0"/>
<evidence type="ECO:0000256" key="5">
    <source>
        <dbReference type="SAM" id="Phobius"/>
    </source>
</evidence>
<dbReference type="Pfam" id="PF00664">
    <property type="entry name" value="ABC_membrane"/>
    <property type="match status" value="1"/>
</dbReference>
<accession>W4LWV0</accession>
<dbReference type="SUPFAM" id="SSF90123">
    <property type="entry name" value="ABC transporter transmembrane region"/>
    <property type="match status" value="1"/>
</dbReference>
<dbReference type="EMBL" id="AZHW01000196">
    <property type="protein sequence ID" value="ETX01832.1"/>
    <property type="molecule type" value="Genomic_DNA"/>
</dbReference>
<protein>
    <recommendedName>
        <fullName evidence="6">ABC transmembrane type-1 domain-containing protein</fullName>
    </recommendedName>
</protein>
<comment type="subcellular location">
    <subcellularLocation>
        <location evidence="1">Cell membrane</location>
        <topology evidence="1">Multi-pass membrane protein</topology>
    </subcellularLocation>
</comment>
<evidence type="ECO:0000256" key="4">
    <source>
        <dbReference type="ARBA" id="ARBA00023136"/>
    </source>
</evidence>
<evidence type="ECO:0000256" key="2">
    <source>
        <dbReference type="ARBA" id="ARBA00022692"/>
    </source>
</evidence>
<keyword evidence="8" id="KW-1185">Reference proteome</keyword>
<proteinExistence type="predicted"/>
<dbReference type="HOGENOM" id="CLU_1881933_0_0_7"/>
<comment type="caution">
    <text evidence="7">The sequence shown here is derived from an EMBL/GenBank/DDBJ whole genome shotgun (WGS) entry which is preliminary data.</text>
</comment>
<dbReference type="InterPro" id="IPR011527">
    <property type="entry name" value="ABC1_TM_dom"/>
</dbReference>
<evidence type="ECO:0000256" key="1">
    <source>
        <dbReference type="ARBA" id="ARBA00004651"/>
    </source>
</evidence>
<dbReference type="GO" id="GO:0140359">
    <property type="term" value="F:ABC-type transporter activity"/>
    <property type="evidence" value="ECO:0007669"/>
    <property type="project" value="InterPro"/>
</dbReference>
<gene>
    <name evidence="7" type="ORF">ETSY1_05745</name>
</gene>
<reference evidence="7 8" key="1">
    <citation type="journal article" date="2014" name="Nature">
        <title>An environmental bacterial taxon with a large and distinct metabolic repertoire.</title>
        <authorList>
            <person name="Wilson M.C."/>
            <person name="Mori T."/>
            <person name="Ruckert C."/>
            <person name="Uria A.R."/>
            <person name="Helf M.J."/>
            <person name="Takada K."/>
            <person name="Gernert C."/>
            <person name="Steffens U.A."/>
            <person name="Heycke N."/>
            <person name="Schmitt S."/>
            <person name="Rinke C."/>
            <person name="Helfrich E.J."/>
            <person name="Brachmann A.O."/>
            <person name="Gurgui C."/>
            <person name="Wakimoto T."/>
            <person name="Kracht M."/>
            <person name="Crusemann M."/>
            <person name="Hentschel U."/>
            <person name="Abe I."/>
            <person name="Matsunaga S."/>
            <person name="Kalinowski J."/>
            <person name="Takeyama H."/>
            <person name="Piel J."/>
        </authorList>
    </citation>
    <scope>NUCLEOTIDE SEQUENCE [LARGE SCALE GENOMIC DNA]</scope>
    <source>
        <strain evidence="8">TSY1</strain>
    </source>
</reference>
<keyword evidence="3 5" id="KW-1133">Transmembrane helix</keyword>
<dbReference type="GO" id="GO:0005524">
    <property type="term" value="F:ATP binding"/>
    <property type="evidence" value="ECO:0007669"/>
    <property type="project" value="InterPro"/>
</dbReference>
<sequence>MSTFYLEAPIKLCLAIVCTLLAAVLGLAVPWILKVVLDEGLAQPRAHFFWLAGGLLLAVTLGRGVAIFGHQYLASALAYAMAYRLRNLLYDHIQHLSFADHDRTRTGELMSRATADIEAIRLFFTLACPRSSVCY</sequence>
<feature type="transmembrane region" description="Helical" evidence="5">
    <location>
        <begin position="12"/>
        <end position="33"/>
    </location>
</feature>
<evidence type="ECO:0000256" key="3">
    <source>
        <dbReference type="ARBA" id="ARBA00022989"/>
    </source>
</evidence>
<evidence type="ECO:0000313" key="7">
    <source>
        <dbReference type="EMBL" id="ETX01832.1"/>
    </source>
</evidence>
<keyword evidence="4 5" id="KW-0472">Membrane</keyword>
<name>W4LWV0_ENTF1</name>
<evidence type="ECO:0000313" key="8">
    <source>
        <dbReference type="Proteomes" id="UP000019141"/>
    </source>
</evidence>
<dbReference type="GO" id="GO:0005886">
    <property type="term" value="C:plasma membrane"/>
    <property type="evidence" value="ECO:0007669"/>
    <property type="project" value="UniProtKB-SubCell"/>
</dbReference>
<dbReference type="InterPro" id="IPR036640">
    <property type="entry name" value="ABC1_TM_sf"/>
</dbReference>
<organism evidence="7 8">
    <name type="scientific">Entotheonella factor</name>
    <dbReference type="NCBI Taxonomy" id="1429438"/>
    <lineage>
        <taxon>Bacteria</taxon>
        <taxon>Pseudomonadati</taxon>
        <taxon>Nitrospinota/Tectimicrobiota group</taxon>
        <taxon>Candidatus Tectimicrobiota</taxon>
        <taxon>Candidatus Entotheonellia</taxon>
        <taxon>Candidatus Entotheonellales</taxon>
        <taxon>Candidatus Entotheonellaceae</taxon>
        <taxon>Candidatus Entotheonella</taxon>
    </lineage>
</organism>